<proteinExistence type="inferred from homology"/>
<dbReference type="NCBIfam" id="TIGR02532">
    <property type="entry name" value="IV_pilin_GFxxxE"/>
    <property type="match status" value="1"/>
</dbReference>
<keyword evidence="14" id="KW-1185">Reference proteome</keyword>
<dbReference type="eggNOG" id="COG4970">
    <property type="taxonomic scope" value="Bacteria"/>
</dbReference>
<evidence type="ECO:0000256" key="2">
    <source>
        <dbReference type="ARBA" id="ARBA00021549"/>
    </source>
</evidence>
<evidence type="ECO:0000256" key="8">
    <source>
        <dbReference type="ARBA" id="ARBA00023136"/>
    </source>
</evidence>
<dbReference type="Pfam" id="PF12019">
    <property type="entry name" value="GspH"/>
    <property type="match status" value="1"/>
</dbReference>
<dbReference type="GO" id="GO:0015628">
    <property type="term" value="P:protein secretion by the type II secretion system"/>
    <property type="evidence" value="ECO:0007669"/>
    <property type="project" value="InterPro"/>
</dbReference>
<dbReference type="STRING" id="96561.Dole_0486"/>
<dbReference type="InterPro" id="IPR022346">
    <property type="entry name" value="T2SS_GspH"/>
</dbReference>
<evidence type="ECO:0000256" key="7">
    <source>
        <dbReference type="ARBA" id="ARBA00022989"/>
    </source>
</evidence>
<keyword evidence="3" id="KW-1003">Cell membrane</keyword>
<evidence type="ECO:0000256" key="6">
    <source>
        <dbReference type="ARBA" id="ARBA00022692"/>
    </source>
</evidence>
<evidence type="ECO:0000256" key="4">
    <source>
        <dbReference type="ARBA" id="ARBA00022481"/>
    </source>
</evidence>
<name>A8ZTN2_DESOH</name>
<dbReference type="GO" id="GO:0015627">
    <property type="term" value="C:type II protein secretion system complex"/>
    <property type="evidence" value="ECO:0007669"/>
    <property type="project" value="InterPro"/>
</dbReference>
<dbReference type="Proteomes" id="UP000008561">
    <property type="component" value="Chromosome"/>
</dbReference>
<dbReference type="SUPFAM" id="SSF54523">
    <property type="entry name" value="Pili subunits"/>
    <property type="match status" value="1"/>
</dbReference>
<evidence type="ECO:0000313" key="14">
    <source>
        <dbReference type="Proteomes" id="UP000008561"/>
    </source>
</evidence>
<dbReference type="PANTHER" id="PTHR30093">
    <property type="entry name" value="GENERAL SECRETION PATHWAY PROTEIN G"/>
    <property type="match status" value="1"/>
</dbReference>
<evidence type="ECO:0000259" key="12">
    <source>
        <dbReference type="Pfam" id="PF12019"/>
    </source>
</evidence>
<dbReference type="InterPro" id="IPR012902">
    <property type="entry name" value="N_methyl_site"/>
</dbReference>
<comment type="subcellular location">
    <subcellularLocation>
        <location evidence="1">Cell inner membrane</location>
        <topology evidence="1">Single-pass membrane protein</topology>
    </subcellularLocation>
</comment>
<dbReference type="Pfam" id="PF07963">
    <property type="entry name" value="N_methyl"/>
    <property type="match status" value="1"/>
</dbReference>
<dbReference type="KEGG" id="dol:Dole_0486"/>
<feature type="transmembrane region" description="Helical" evidence="11">
    <location>
        <begin position="12"/>
        <end position="33"/>
    </location>
</feature>
<dbReference type="InterPro" id="IPR045584">
    <property type="entry name" value="Pilin-like"/>
</dbReference>
<evidence type="ECO:0000256" key="5">
    <source>
        <dbReference type="ARBA" id="ARBA00022519"/>
    </source>
</evidence>
<sequence length="167" mass="18036">MNREMKKGFTLMELMVVVAITAVIMAIAIPNVVSWRNNQQLSRAARQVFVDIQATRMSAVKYNQFAFIQFDTGNGTYVAWRDSPDGAASGVLDPGDDNVILRGNMPPGVEMSAAAFSAPNGDTAGFSPMGLCRWPSGAFRSGSVTVTNGVRDSRIILNESGRIRTES</sequence>
<dbReference type="HOGENOM" id="CLU_1591881_0_0_7"/>
<evidence type="ECO:0000256" key="10">
    <source>
        <dbReference type="ARBA" id="ARBA00030775"/>
    </source>
</evidence>
<accession>A8ZTN2</accession>
<evidence type="ECO:0000256" key="3">
    <source>
        <dbReference type="ARBA" id="ARBA00022475"/>
    </source>
</evidence>
<evidence type="ECO:0000256" key="1">
    <source>
        <dbReference type="ARBA" id="ARBA00004377"/>
    </source>
</evidence>
<evidence type="ECO:0000313" key="13">
    <source>
        <dbReference type="EMBL" id="ABW66296.1"/>
    </source>
</evidence>
<keyword evidence="4" id="KW-0488">Methylation</keyword>
<dbReference type="RefSeq" id="WP_012173915.1">
    <property type="nucleotide sequence ID" value="NC_009943.1"/>
</dbReference>
<dbReference type="EMBL" id="CP000859">
    <property type="protein sequence ID" value="ABW66296.1"/>
    <property type="molecule type" value="Genomic_DNA"/>
</dbReference>
<feature type="domain" description="General secretion pathway GspH" evidence="12">
    <location>
        <begin position="44"/>
        <end position="161"/>
    </location>
</feature>
<evidence type="ECO:0000256" key="9">
    <source>
        <dbReference type="ARBA" id="ARBA00025772"/>
    </source>
</evidence>
<keyword evidence="8 11" id="KW-0472">Membrane</keyword>
<keyword evidence="7 11" id="KW-1133">Transmembrane helix</keyword>
<comment type="similarity">
    <text evidence="9">Belongs to the GSP H family.</text>
</comment>
<keyword evidence="6 11" id="KW-0812">Transmembrane</keyword>
<keyword evidence="5" id="KW-0997">Cell inner membrane</keyword>
<dbReference type="AlphaFoldDB" id="A8ZTN2"/>
<dbReference type="Gene3D" id="3.30.700.10">
    <property type="entry name" value="Glycoprotein, Type 4 Pilin"/>
    <property type="match status" value="1"/>
</dbReference>
<dbReference type="GO" id="GO:0005886">
    <property type="term" value="C:plasma membrane"/>
    <property type="evidence" value="ECO:0007669"/>
    <property type="project" value="UniProtKB-SubCell"/>
</dbReference>
<organism evidence="13 14">
    <name type="scientific">Desulfosudis oleivorans (strain DSM 6200 / JCM 39069 / Hxd3)</name>
    <name type="common">Desulfococcus oleovorans</name>
    <dbReference type="NCBI Taxonomy" id="96561"/>
    <lineage>
        <taxon>Bacteria</taxon>
        <taxon>Pseudomonadati</taxon>
        <taxon>Thermodesulfobacteriota</taxon>
        <taxon>Desulfobacteria</taxon>
        <taxon>Desulfobacterales</taxon>
        <taxon>Desulfosudaceae</taxon>
        <taxon>Desulfosudis</taxon>
    </lineage>
</organism>
<evidence type="ECO:0000256" key="11">
    <source>
        <dbReference type="SAM" id="Phobius"/>
    </source>
</evidence>
<reference evidence="13 14" key="1">
    <citation type="submission" date="2007-10" db="EMBL/GenBank/DDBJ databases">
        <title>Complete sequence of Desulfococcus oleovorans Hxd3.</title>
        <authorList>
            <consortium name="US DOE Joint Genome Institute"/>
            <person name="Copeland A."/>
            <person name="Lucas S."/>
            <person name="Lapidus A."/>
            <person name="Barry K."/>
            <person name="Glavina del Rio T."/>
            <person name="Dalin E."/>
            <person name="Tice H."/>
            <person name="Pitluck S."/>
            <person name="Kiss H."/>
            <person name="Brettin T."/>
            <person name="Bruce D."/>
            <person name="Detter J.C."/>
            <person name="Han C."/>
            <person name="Schmutz J."/>
            <person name="Larimer F."/>
            <person name="Land M."/>
            <person name="Hauser L."/>
            <person name="Kyrpides N."/>
            <person name="Kim E."/>
            <person name="Wawrik B."/>
            <person name="Richardson P."/>
        </authorList>
    </citation>
    <scope>NUCLEOTIDE SEQUENCE [LARGE SCALE GENOMIC DNA]</scope>
    <source>
        <strain evidence="14">DSM 6200 / JCM 39069 / Hxd3</strain>
    </source>
</reference>
<gene>
    <name evidence="13" type="ordered locus">Dole_0486</name>
</gene>
<protein>
    <recommendedName>
        <fullName evidence="2">Type II secretion system protein H</fullName>
    </recommendedName>
    <alternativeName>
        <fullName evidence="10">General secretion pathway protein H</fullName>
    </alternativeName>
</protein>